<comment type="caution">
    <text evidence="2">The sequence shown here is derived from an EMBL/GenBank/DDBJ whole genome shotgun (WGS) entry which is preliminary data.</text>
</comment>
<dbReference type="EMBL" id="JAYMYQ010000001">
    <property type="protein sequence ID" value="KAK7361503.1"/>
    <property type="molecule type" value="Genomic_DNA"/>
</dbReference>
<sequence length="173" mass="19471">MLVELIGTRHIVQVGKSKRSPSTTTVKLQPSRKLCDFRPPLAHHPHHCTQTTHGIYSHRRDGPRSCLSTLFILAEGKLKLMWRLRSMHPSPVFKFERRPVISDQAKTPLVVVRAGSSTLGMTPIFSKEAWMHRPRTSPYLGQSQERDVEASKEGKGDVETSPKNRARKAGTSI</sequence>
<evidence type="ECO:0000313" key="2">
    <source>
        <dbReference type="EMBL" id="KAK7361503.1"/>
    </source>
</evidence>
<name>A0AAN9RCD1_CANGL</name>
<feature type="region of interest" description="Disordered" evidence="1">
    <location>
        <begin position="135"/>
        <end position="173"/>
    </location>
</feature>
<evidence type="ECO:0000313" key="3">
    <source>
        <dbReference type="Proteomes" id="UP001367508"/>
    </source>
</evidence>
<feature type="compositionally biased region" description="Basic residues" evidence="1">
    <location>
        <begin position="164"/>
        <end position="173"/>
    </location>
</feature>
<accession>A0AAN9RCD1</accession>
<feature type="compositionally biased region" description="Basic and acidic residues" evidence="1">
    <location>
        <begin position="144"/>
        <end position="162"/>
    </location>
</feature>
<dbReference type="AlphaFoldDB" id="A0AAN9RCD1"/>
<evidence type="ECO:0000256" key="1">
    <source>
        <dbReference type="SAM" id="MobiDB-lite"/>
    </source>
</evidence>
<gene>
    <name evidence="2" type="ORF">VNO77_03571</name>
</gene>
<reference evidence="2 3" key="1">
    <citation type="submission" date="2024-01" db="EMBL/GenBank/DDBJ databases">
        <title>The genomes of 5 underutilized Papilionoideae crops provide insights into root nodulation and disease resistanc.</title>
        <authorList>
            <person name="Jiang F."/>
        </authorList>
    </citation>
    <scope>NUCLEOTIDE SEQUENCE [LARGE SCALE GENOMIC DNA]</scope>
    <source>
        <strain evidence="2">LVBAO_FW01</strain>
        <tissue evidence="2">Leaves</tissue>
    </source>
</reference>
<organism evidence="2 3">
    <name type="scientific">Canavalia gladiata</name>
    <name type="common">Sword bean</name>
    <name type="synonym">Dolichos gladiatus</name>
    <dbReference type="NCBI Taxonomy" id="3824"/>
    <lineage>
        <taxon>Eukaryota</taxon>
        <taxon>Viridiplantae</taxon>
        <taxon>Streptophyta</taxon>
        <taxon>Embryophyta</taxon>
        <taxon>Tracheophyta</taxon>
        <taxon>Spermatophyta</taxon>
        <taxon>Magnoliopsida</taxon>
        <taxon>eudicotyledons</taxon>
        <taxon>Gunneridae</taxon>
        <taxon>Pentapetalae</taxon>
        <taxon>rosids</taxon>
        <taxon>fabids</taxon>
        <taxon>Fabales</taxon>
        <taxon>Fabaceae</taxon>
        <taxon>Papilionoideae</taxon>
        <taxon>50 kb inversion clade</taxon>
        <taxon>NPAAA clade</taxon>
        <taxon>indigoferoid/millettioid clade</taxon>
        <taxon>Phaseoleae</taxon>
        <taxon>Canavalia</taxon>
    </lineage>
</organism>
<keyword evidence="3" id="KW-1185">Reference proteome</keyword>
<dbReference type="Proteomes" id="UP001367508">
    <property type="component" value="Unassembled WGS sequence"/>
</dbReference>
<proteinExistence type="predicted"/>
<protein>
    <submittedName>
        <fullName evidence="2">Uncharacterized protein</fullName>
    </submittedName>
</protein>